<accession>A0A8H7PJ63</accession>
<feature type="compositionally biased region" description="Basic and acidic residues" evidence="1">
    <location>
        <begin position="240"/>
        <end position="254"/>
    </location>
</feature>
<feature type="compositionally biased region" description="Low complexity" evidence="1">
    <location>
        <begin position="334"/>
        <end position="358"/>
    </location>
</feature>
<protein>
    <submittedName>
        <fullName evidence="2">Uncharacterized protein</fullName>
    </submittedName>
</protein>
<evidence type="ECO:0000313" key="3">
    <source>
        <dbReference type="Proteomes" id="UP000654370"/>
    </source>
</evidence>
<feature type="compositionally biased region" description="Low complexity" evidence="1">
    <location>
        <begin position="211"/>
        <end position="221"/>
    </location>
</feature>
<proteinExistence type="predicted"/>
<feature type="compositionally biased region" description="Basic and acidic residues" evidence="1">
    <location>
        <begin position="144"/>
        <end position="158"/>
    </location>
</feature>
<comment type="caution">
    <text evidence="2">The sequence shown here is derived from an EMBL/GenBank/DDBJ whole genome shotgun (WGS) entry which is preliminary data.</text>
</comment>
<evidence type="ECO:0000313" key="2">
    <source>
        <dbReference type="EMBL" id="KAG2174256.1"/>
    </source>
</evidence>
<organism evidence="2 3">
    <name type="scientific">Mortierella isabellina</name>
    <name type="common">Filamentous fungus</name>
    <name type="synonym">Umbelopsis isabellina</name>
    <dbReference type="NCBI Taxonomy" id="91625"/>
    <lineage>
        <taxon>Eukaryota</taxon>
        <taxon>Fungi</taxon>
        <taxon>Fungi incertae sedis</taxon>
        <taxon>Mucoromycota</taxon>
        <taxon>Mucoromycotina</taxon>
        <taxon>Umbelopsidomycetes</taxon>
        <taxon>Umbelopsidales</taxon>
        <taxon>Umbelopsidaceae</taxon>
        <taxon>Umbelopsis</taxon>
    </lineage>
</organism>
<gene>
    <name evidence="2" type="ORF">INT43_004277</name>
</gene>
<feature type="compositionally biased region" description="Polar residues" evidence="1">
    <location>
        <begin position="222"/>
        <end position="231"/>
    </location>
</feature>
<sequence>MAESHSTYIYGSRICLETCNICVWYYELHSGSSMAGKAKSDKTDKVTPIELDLDVSDSDTAQARTSRKSTSISTKPSTPLSQPRQRQPPAAAKPASKKTSSPSKVLPTQQTASGAGAEEPNITNNDNKPFCKSTEPDSSNTENKPTKNPDHPIDDHFISKQSVENLQTKDTSAFSAKKTNAVPEVKQVDLAEADDDFITAEKRKRRRTRGGAKAQRQKQAQTEPSNVSTNHVPKIQVKKHHDETTAHKVSEKESVSTQRPPPPQPTSGPNHMLEPRRKEQQPTQNYRSSVHEETVHDEGRITPKSSPRSSNSNVTYANITAKASNNNSPVADESSPPIASAPQQPVSPSPSHSSTIISDNDKRQSWYSPFSSGLELDIVPRPQPSTSSESIPFNRRSPTLAMDTSAMNYQHPEVLDALFRGSRQSHLDGNTGLGLTYAIKGEKGVGASGVQPSPVRWDMFGNGRAPIAPPAGSPGFMANHLKADTDWIKVPDINDLPNARNPRQSWGVIGSHERETWQEQPNVDQAERKNSKVGFSFFDRRLSSFSPRR</sequence>
<dbReference type="Proteomes" id="UP000654370">
    <property type="component" value="Unassembled WGS sequence"/>
</dbReference>
<name>A0A8H7PJ63_MORIS</name>
<dbReference type="OrthoDB" id="2403054at2759"/>
<feature type="region of interest" description="Disordered" evidence="1">
    <location>
        <begin position="49"/>
        <end position="396"/>
    </location>
</feature>
<dbReference type="EMBL" id="JAEPQZ010000013">
    <property type="protein sequence ID" value="KAG2174256.1"/>
    <property type="molecule type" value="Genomic_DNA"/>
</dbReference>
<feature type="compositionally biased region" description="Low complexity" evidence="1">
    <location>
        <begin position="68"/>
        <end position="104"/>
    </location>
</feature>
<feature type="compositionally biased region" description="Polar residues" evidence="1">
    <location>
        <begin position="303"/>
        <end position="329"/>
    </location>
</feature>
<keyword evidence="3" id="KW-1185">Reference proteome</keyword>
<evidence type="ECO:0000256" key="1">
    <source>
        <dbReference type="SAM" id="MobiDB-lite"/>
    </source>
</evidence>
<feature type="compositionally biased region" description="Basic and acidic residues" evidence="1">
    <location>
        <begin position="289"/>
        <end position="301"/>
    </location>
</feature>
<feature type="compositionally biased region" description="Polar residues" evidence="1">
    <location>
        <begin position="159"/>
        <end position="178"/>
    </location>
</feature>
<dbReference type="AlphaFoldDB" id="A0A8H7PJ63"/>
<reference evidence="2" key="1">
    <citation type="submission" date="2020-12" db="EMBL/GenBank/DDBJ databases">
        <title>Metabolic potential, ecology and presence of endohyphal bacteria is reflected in genomic diversity of Mucoromycotina.</title>
        <authorList>
            <person name="Muszewska A."/>
            <person name="Okrasinska A."/>
            <person name="Steczkiewicz K."/>
            <person name="Drgas O."/>
            <person name="Orlowska M."/>
            <person name="Perlinska-Lenart U."/>
            <person name="Aleksandrzak-Piekarczyk T."/>
            <person name="Szatraj K."/>
            <person name="Zielenkiewicz U."/>
            <person name="Pilsyk S."/>
            <person name="Malc E."/>
            <person name="Mieczkowski P."/>
            <person name="Kruszewska J.S."/>
            <person name="Biernat P."/>
            <person name="Pawlowska J."/>
        </authorList>
    </citation>
    <scope>NUCLEOTIDE SEQUENCE</scope>
    <source>
        <strain evidence="2">WA0000067209</strain>
    </source>
</reference>